<name>A0A0E9XF08_ANGAN</name>
<sequence length="9" mass="1075">MNHLMLITC</sequence>
<reference evidence="1" key="1">
    <citation type="submission" date="2014-11" db="EMBL/GenBank/DDBJ databases">
        <authorList>
            <person name="Amaro Gonzalez C."/>
        </authorList>
    </citation>
    <scope>NUCLEOTIDE SEQUENCE</scope>
</reference>
<proteinExistence type="predicted"/>
<reference evidence="1" key="2">
    <citation type="journal article" date="2015" name="Fish Shellfish Immunol.">
        <title>Early steps in the European eel (Anguilla anguilla)-Vibrio vulnificus interaction in the gills: Role of the RtxA13 toxin.</title>
        <authorList>
            <person name="Callol A."/>
            <person name="Pajuelo D."/>
            <person name="Ebbesson L."/>
            <person name="Teles M."/>
            <person name="MacKenzie S."/>
            <person name="Amaro C."/>
        </authorList>
    </citation>
    <scope>NUCLEOTIDE SEQUENCE</scope>
</reference>
<dbReference type="EMBL" id="GBXM01007531">
    <property type="protein sequence ID" value="JAI01047.1"/>
    <property type="molecule type" value="Transcribed_RNA"/>
</dbReference>
<organism evidence="1">
    <name type="scientific">Anguilla anguilla</name>
    <name type="common">European freshwater eel</name>
    <name type="synonym">Muraena anguilla</name>
    <dbReference type="NCBI Taxonomy" id="7936"/>
    <lineage>
        <taxon>Eukaryota</taxon>
        <taxon>Metazoa</taxon>
        <taxon>Chordata</taxon>
        <taxon>Craniata</taxon>
        <taxon>Vertebrata</taxon>
        <taxon>Euteleostomi</taxon>
        <taxon>Actinopterygii</taxon>
        <taxon>Neopterygii</taxon>
        <taxon>Teleostei</taxon>
        <taxon>Anguilliformes</taxon>
        <taxon>Anguillidae</taxon>
        <taxon>Anguilla</taxon>
    </lineage>
</organism>
<protein>
    <submittedName>
        <fullName evidence="1">Uncharacterized protein</fullName>
    </submittedName>
</protein>
<accession>A0A0E9XF08</accession>
<evidence type="ECO:0000313" key="1">
    <source>
        <dbReference type="EMBL" id="JAI01047.1"/>
    </source>
</evidence>